<name>A0AC34RPT4_9BILA</name>
<reference evidence="2" key="1">
    <citation type="submission" date="2022-11" db="UniProtKB">
        <authorList>
            <consortium name="WormBaseParasite"/>
        </authorList>
    </citation>
    <scope>IDENTIFICATION</scope>
</reference>
<sequence>MKCCGQEEEKKKMAEAVIEVAKKYRGEFEETYEGLRKRATELQGELTGQVQQYQEKLQQLQPSIQQQRDELLNVLQDVQTPVEDKDATTKLMEALLWTATMQFAYQFSSVFIGGLFSSVIGLFFSGFGAFLLAYAILPALVATHVKNSNNNESDVSLRFKILGFAVIEGILNGYLISDRYLGVWQPLPFVPTAVIAALAPLAFDKFGKARTTFLGATVGAGFGTLFVLGLFTGNLSMAYLLISIFYAAIGFVTIQFFLKYFAGNKEQAAYYVQLGVFIASLYASGLVYLLLGTSGEVERHRQAVVAEKLAEKAVTNAAANGQK</sequence>
<dbReference type="WBParaSite" id="JU765_v2.g8789.t1">
    <property type="protein sequence ID" value="JU765_v2.g8789.t1"/>
    <property type="gene ID" value="JU765_v2.g8789"/>
</dbReference>
<evidence type="ECO:0000313" key="1">
    <source>
        <dbReference type="Proteomes" id="UP000887576"/>
    </source>
</evidence>
<organism evidence="1 2">
    <name type="scientific">Panagrolaimus sp. JU765</name>
    <dbReference type="NCBI Taxonomy" id="591449"/>
    <lineage>
        <taxon>Eukaryota</taxon>
        <taxon>Metazoa</taxon>
        <taxon>Ecdysozoa</taxon>
        <taxon>Nematoda</taxon>
        <taxon>Chromadorea</taxon>
        <taxon>Rhabditida</taxon>
        <taxon>Tylenchina</taxon>
        <taxon>Panagrolaimomorpha</taxon>
        <taxon>Panagrolaimoidea</taxon>
        <taxon>Panagrolaimidae</taxon>
        <taxon>Panagrolaimus</taxon>
    </lineage>
</organism>
<evidence type="ECO:0000313" key="2">
    <source>
        <dbReference type="WBParaSite" id="JU765_v2.g8789.t1"/>
    </source>
</evidence>
<dbReference type="Proteomes" id="UP000887576">
    <property type="component" value="Unplaced"/>
</dbReference>
<protein>
    <submittedName>
        <fullName evidence="2">Uncharacterized protein</fullName>
    </submittedName>
</protein>
<proteinExistence type="predicted"/>
<accession>A0AC34RPT4</accession>